<evidence type="ECO:0000313" key="1">
    <source>
        <dbReference type="EMBL" id="KEQ14222.1"/>
    </source>
</evidence>
<proteinExistence type="predicted"/>
<reference evidence="1 2" key="1">
    <citation type="submission" date="2014-06" db="EMBL/GenBank/DDBJ databases">
        <title>Whole Genome Sequences of Three Symbiotic Endozoicomonas Bacteria.</title>
        <authorList>
            <person name="Neave M.J."/>
            <person name="Apprill A."/>
            <person name="Voolstra C.R."/>
        </authorList>
    </citation>
    <scope>NUCLEOTIDE SEQUENCE [LARGE SCALE GENOMIC DNA]</scope>
    <source>
        <strain evidence="1 2">LMG 24815</strain>
    </source>
</reference>
<comment type="caution">
    <text evidence="1">The sequence shown here is derived from an EMBL/GenBank/DDBJ whole genome shotgun (WGS) entry which is preliminary data.</text>
</comment>
<protein>
    <submittedName>
        <fullName evidence="1">Uncharacterized protein</fullName>
    </submittedName>
</protein>
<accession>A0A081N6Z9</accession>
<dbReference type="AlphaFoldDB" id="A0A081N6Z9"/>
<name>A0A081N6Z9_9GAMM</name>
<organism evidence="1 2">
    <name type="scientific">Endozoicomonas montiporae</name>
    <dbReference type="NCBI Taxonomy" id="1027273"/>
    <lineage>
        <taxon>Bacteria</taxon>
        <taxon>Pseudomonadati</taxon>
        <taxon>Pseudomonadota</taxon>
        <taxon>Gammaproteobacteria</taxon>
        <taxon>Oceanospirillales</taxon>
        <taxon>Endozoicomonadaceae</taxon>
        <taxon>Endozoicomonas</taxon>
    </lineage>
</organism>
<dbReference type="Proteomes" id="UP000028006">
    <property type="component" value="Unassembled WGS sequence"/>
</dbReference>
<gene>
    <name evidence="1" type="ORF">GZ77_07300</name>
</gene>
<keyword evidence="2" id="KW-1185">Reference proteome</keyword>
<dbReference type="RefSeq" id="WP_034873995.1">
    <property type="nucleotide sequence ID" value="NZ_JOKG01000002.1"/>
</dbReference>
<evidence type="ECO:0000313" key="2">
    <source>
        <dbReference type="Proteomes" id="UP000028006"/>
    </source>
</evidence>
<dbReference type="EMBL" id="JOKG01000002">
    <property type="protein sequence ID" value="KEQ14222.1"/>
    <property type="molecule type" value="Genomic_DNA"/>
</dbReference>
<sequence>MIKAESCNLFSTNRNGIKTEPFKNYWISCVKPKDAGENWLGEEIKEPVLASRIRNMWHDQKGRLISYDQFVTEAIPAN</sequence>